<evidence type="ECO:0000259" key="1">
    <source>
        <dbReference type="Pfam" id="PF04149"/>
    </source>
</evidence>
<keyword evidence="3" id="KW-1185">Reference proteome</keyword>
<dbReference type="EMBL" id="JAVREP010000022">
    <property type="protein sequence ID" value="MDT0331345.1"/>
    <property type="molecule type" value="Genomic_DNA"/>
</dbReference>
<organism evidence="2 3">
    <name type="scientific">Nocardiopsis lambiniae</name>
    <dbReference type="NCBI Taxonomy" id="3075539"/>
    <lineage>
        <taxon>Bacteria</taxon>
        <taxon>Bacillati</taxon>
        <taxon>Actinomycetota</taxon>
        <taxon>Actinomycetes</taxon>
        <taxon>Streptosporangiales</taxon>
        <taxon>Nocardiopsidaceae</taxon>
        <taxon>Nocardiopsis</taxon>
    </lineage>
</organism>
<name>A0ABU2MFN5_9ACTN</name>
<dbReference type="InterPro" id="IPR007278">
    <property type="entry name" value="DUF397"/>
</dbReference>
<dbReference type="Pfam" id="PF04149">
    <property type="entry name" value="DUF397"/>
    <property type="match status" value="1"/>
</dbReference>
<dbReference type="Proteomes" id="UP001183390">
    <property type="component" value="Unassembled WGS sequence"/>
</dbReference>
<accession>A0ABU2MFN5</accession>
<evidence type="ECO:0000313" key="3">
    <source>
        <dbReference type="Proteomes" id="UP001183390"/>
    </source>
</evidence>
<sequence length="57" mass="6238">MNERTWHTSSYSGAQGDCVEVSEGLIIAVRDTRNRELGHLGFTASEWTALLGALDSK</sequence>
<reference evidence="3" key="1">
    <citation type="submission" date="2023-07" db="EMBL/GenBank/DDBJ databases">
        <title>30 novel species of actinomycetes from the DSMZ collection.</title>
        <authorList>
            <person name="Nouioui I."/>
        </authorList>
    </citation>
    <scope>NUCLEOTIDE SEQUENCE [LARGE SCALE GENOMIC DNA]</scope>
    <source>
        <strain evidence="3">DSM 44743</strain>
    </source>
</reference>
<protein>
    <submittedName>
        <fullName evidence="2">DUF397 domain-containing protein</fullName>
    </submittedName>
</protein>
<comment type="caution">
    <text evidence="2">The sequence shown here is derived from an EMBL/GenBank/DDBJ whole genome shotgun (WGS) entry which is preliminary data.</text>
</comment>
<evidence type="ECO:0000313" key="2">
    <source>
        <dbReference type="EMBL" id="MDT0331345.1"/>
    </source>
</evidence>
<dbReference type="RefSeq" id="WP_311513874.1">
    <property type="nucleotide sequence ID" value="NZ_JAVREP010000022.1"/>
</dbReference>
<proteinExistence type="predicted"/>
<feature type="domain" description="DUF397" evidence="1">
    <location>
        <begin position="5"/>
        <end position="54"/>
    </location>
</feature>
<gene>
    <name evidence="2" type="ORF">RM479_23265</name>
</gene>